<organism evidence="1 2">
    <name type="scientific">Mycobacterium phage Amelie</name>
    <dbReference type="NCBI Taxonomy" id="1913035"/>
    <lineage>
        <taxon>Viruses</taxon>
        <taxon>Duplodnaviria</taxon>
        <taxon>Heunggongvirae</taxon>
        <taxon>Uroviricota</taxon>
        <taxon>Caudoviricetes</taxon>
        <taxon>Weiservirinae</taxon>
        <taxon>Anayavirus</taxon>
        <taxon>Anayavirus amelie</taxon>
    </lineage>
</organism>
<dbReference type="EMBL" id="KX808132">
    <property type="protein sequence ID" value="APC43665.1"/>
    <property type="molecule type" value="Genomic_DNA"/>
</dbReference>
<accession>A0A1J0GRG8</accession>
<proteinExistence type="predicted"/>
<protein>
    <submittedName>
        <fullName evidence="1">Uncharacterized protein</fullName>
    </submittedName>
</protein>
<name>A0A1J0GRG8_9CAUD</name>
<keyword evidence="2" id="KW-1185">Reference proteome</keyword>
<dbReference type="Proteomes" id="UP000225217">
    <property type="component" value="Segment"/>
</dbReference>
<gene>
    <name evidence="1" type="ORF">SEA_AMELIE_68</name>
</gene>
<reference evidence="1 2" key="1">
    <citation type="submission" date="2016-08" db="EMBL/GenBank/DDBJ databases">
        <authorList>
            <person name="Grinspan D."/>
            <person name="Erlich J."/>
            <person name="Cui Z.D."/>
            <person name="Khazanchi R."/>
            <person name="Shaffer C.D."/>
            <person name="Hafer-Weston K.A."/>
            <person name="Elgin S.C.R."/>
            <person name="Klyczek K."/>
            <person name="Garlena R.A."/>
            <person name="Russell D.A."/>
            <person name="Pope W.H."/>
            <person name="Jacobs-Sera D."/>
            <person name="Hendrix R.W."/>
            <person name="Hatfull G.F."/>
        </authorList>
    </citation>
    <scope>NUCLEOTIDE SEQUENCE [LARGE SCALE GENOMIC DNA]</scope>
</reference>
<sequence>MADYSFADDVIDDGGFEPVGELVGDGPVRSVVGDDVPVRSWGKQVVRSVQPRREVTFGVTLSGHYGPLARQRQTAAQRLHARATVEPYAALWELMFGVDVRPARPTLREALVDVWDALRALVLVVWLAVYPLPGRAVDRVLDGAYEVYDVVVSGVLSRWEALIVPYPWGRRPGPVVRTWDADFNLVHVVRFPVEPVGRWLRRIVGHVWEVLRHG</sequence>
<evidence type="ECO:0000313" key="1">
    <source>
        <dbReference type="EMBL" id="APC43665.1"/>
    </source>
</evidence>
<evidence type="ECO:0000313" key="2">
    <source>
        <dbReference type="Proteomes" id="UP000225217"/>
    </source>
</evidence>